<dbReference type="Proteomes" id="UP000237968">
    <property type="component" value="Unassembled WGS sequence"/>
</dbReference>
<sequence>MKSAFVDLGREPHQYEYRTDNCGSRRQDRDPNGQSLVLTRALHWHACCKI</sequence>
<dbReference type="AlphaFoldDB" id="A0A2S9Y2R5"/>
<reference evidence="1 2" key="1">
    <citation type="submission" date="2018-03" db="EMBL/GenBank/DDBJ databases">
        <title>Draft Genome Sequences of the Obligatory Marine Myxobacteria Enhygromyxa salina SWB005.</title>
        <authorList>
            <person name="Poehlein A."/>
            <person name="Moghaddam J.A."/>
            <person name="Harms H."/>
            <person name="Alanjari M."/>
            <person name="Koenig G.M."/>
            <person name="Daniel R."/>
            <person name="Schaeberle T.F."/>
        </authorList>
    </citation>
    <scope>NUCLEOTIDE SEQUENCE [LARGE SCALE GENOMIC DNA]</scope>
    <source>
        <strain evidence="1 2">SWB005</strain>
    </source>
</reference>
<dbReference type="EMBL" id="PVNK01000141">
    <property type="protein sequence ID" value="PRP99376.1"/>
    <property type="molecule type" value="Genomic_DNA"/>
</dbReference>
<keyword evidence="2" id="KW-1185">Reference proteome</keyword>
<protein>
    <submittedName>
        <fullName evidence="1">Uncharacterized protein</fullName>
    </submittedName>
</protein>
<evidence type="ECO:0000313" key="2">
    <source>
        <dbReference type="Proteomes" id="UP000237968"/>
    </source>
</evidence>
<name>A0A2S9Y2R5_9BACT</name>
<comment type="caution">
    <text evidence="1">The sequence shown here is derived from an EMBL/GenBank/DDBJ whole genome shotgun (WGS) entry which is preliminary data.</text>
</comment>
<evidence type="ECO:0000313" key="1">
    <source>
        <dbReference type="EMBL" id="PRP99376.1"/>
    </source>
</evidence>
<proteinExistence type="predicted"/>
<organism evidence="1 2">
    <name type="scientific">Enhygromyxa salina</name>
    <dbReference type="NCBI Taxonomy" id="215803"/>
    <lineage>
        <taxon>Bacteria</taxon>
        <taxon>Pseudomonadati</taxon>
        <taxon>Myxococcota</taxon>
        <taxon>Polyangia</taxon>
        <taxon>Nannocystales</taxon>
        <taxon>Nannocystaceae</taxon>
        <taxon>Enhygromyxa</taxon>
    </lineage>
</organism>
<gene>
    <name evidence="1" type="ORF">ENSA5_28850</name>
</gene>
<accession>A0A2S9Y2R5</accession>